<dbReference type="InterPro" id="IPR000859">
    <property type="entry name" value="CUB_dom"/>
</dbReference>
<evidence type="ECO:0000313" key="7">
    <source>
        <dbReference type="EMBL" id="KAL1230161.1"/>
    </source>
</evidence>
<evidence type="ECO:0000313" key="8">
    <source>
        <dbReference type="Proteomes" id="UP001558632"/>
    </source>
</evidence>
<dbReference type="EMBL" id="JBEUSY010000478">
    <property type="protein sequence ID" value="KAL1230161.1"/>
    <property type="molecule type" value="Genomic_DNA"/>
</dbReference>
<accession>A0ABR3K4Y8</accession>
<dbReference type="SMART" id="SM00042">
    <property type="entry name" value="CUB"/>
    <property type="match status" value="1"/>
</dbReference>
<dbReference type="SUPFAM" id="SSF57196">
    <property type="entry name" value="EGF/Laminin"/>
    <property type="match status" value="1"/>
</dbReference>
<dbReference type="Gene3D" id="2.10.25.10">
    <property type="entry name" value="Laminin"/>
    <property type="match status" value="1"/>
</dbReference>
<name>A0ABR3K4Y8_TRISP</name>
<gene>
    <name evidence="7" type="ORF">TSPI_04535</name>
</gene>
<comment type="caution">
    <text evidence="4">Lacks conserved residue(s) required for the propagation of feature annotation.</text>
</comment>
<dbReference type="Pfam" id="PF00431">
    <property type="entry name" value="CUB"/>
    <property type="match status" value="1"/>
</dbReference>
<evidence type="ECO:0000259" key="5">
    <source>
        <dbReference type="PROSITE" id="PS01180"/>
    </source>
</evidence>
<evidence type="ECO:0000256" key="4">
    <source>
        <dbReference type="PROSITE-ProRule" id="PRU00076"/>
    </source>
</evidence>
<feature type="disulfide bond" evidence="3">
    <location>
        <begin position="107"/>
        <end position="134"/>
    </location>
</feature>
<reference evidence="7 8" key="1">
    <citation type="submission" date="2024-07" db="EMBL/GenBank/DDBJ databases">
        <title>Enhanced genomic and transcriptomic resources for Trichinella pseudospiralis and T. spiralis underpin the discovery of pronounced molecular differences between stages and species.</title>
        <authorList>
            <person name="Pasi K.K."/>
            <person name="La Rosa G."/>
            <person name="Gomez-Morales M.A."/>
            <person name="Tosini F."/>
            <person name="Sumanam S."/>
            <person name="Young N.D."/>
            <person name="Chang B.C."/>
            <person name="Robin G.B."/>
        </authorList>
    </citation>
    <scope>NUCLEOTIDE SEQUENCE [LARGE SCALE GENOMIC DNA]</scope>
    <source>
        <strain evidence="7">ISS534</strain>
    </source>
</reference>
<dbReference type="InterPro" id="IPR000742">
    <property type="entry name" value="EGF"/>
</dbReference>
<evidence type="ECO:0000259" key="6">
    <source>
        <dbReference type="PROSITE" id="PS50026"/>
    </source>
</evidence>
<dbReference type="Gene3D" id="2.60.120.290">
    <property type="entry name" value="Spermadhesin, CUB domain"/>
    <property type="match status" value="1"/>
</dbReference>
<dbReference type="PANTHER" id="PTHR24251:SF50">
    <property type="entry name" value="ATTRACTIN-LIKE 1A"/>
    <property type="match status" value="1"/>
</dbReference>
<keyword evidence="8" id="KW-1185">Reference proteome</keyword>
<dbReference type="InterPro" id="IPR035914">
    <property type="entry name" value="Sperma_CUB_dom_sf"/>
</dbReference>
<organism evidence="7 8">
    <name type="scientific">Trichinella spiralis</name>
    <name type="common">Trichina worm</name>
    <dbReference type="NCBI Taxonomy" id="6334"/>
    <lineage>
        <taxon>Eukaryota</taxon>
        <taxon>Metazoa</taxon>
        <taxon>Ecdysozoa</taxon>
        <taxon>Nematoda</taxon>
        <taxon>Enoplea</taxon>
        <taxon>Dorylaimia</taxon>
        <taxon>Trichinellida</taxon>
        <taxon>Trichinellidae</taxon>
        <taxon>Trichinella</taxon>
    </lineage>
</organism>
<keyword evidence="4" id="KW-0245">EGF-like domain</keyword>
<comment type="caution">
    <text evidence="7">The sequence shown here is derived from an EMBL/GenBank/DDBJ whole genome shotgun (WGS) entry which is preliminary data.</text>
</comment>
<feature type="domain" description="EGF-like" evidence="6">
    <location>
        <begin position="238"/>
        <end position="275"/>
    </location>
</feature>
<keyword evidence="2 3" id="KW-1015">Disulfide bond</keyword>
<keyword evidence="1" id="KW-0677">Repeat</keyword>
<dbReference type="PROSITE" id="PS50026">
    <property type="entry name" value="EGF_3"/>
    <property type="match status" value="1"/>
</dbReference>
<dbReference type="PANTHER" id="PTHR24251">
    <property type="entry name" value="OVOCHYMASE-RELATED"/>
    <property type="match status" value="1"/>
</dbReference>
<dbReference type="PROSITE" id="PS01180">
    <property type="entry name" value="CUB"/>
    <property type="match status" value="1"/>
</dbReference>
<dbReference type="Proteomes" id="UP001558632">
    <property type="component" value="Unassembled WGS sequence"/>
</dbReference>
<sequence length="319" mass="36088">MIYSFNGIRDDFGISVRASKALIILSGSADPMENDYGFELQYSSTFGNDLHSGCTSKETCISFNKSIAHVGDEGNTNADYKKENDFVIPTLCPPFYFGGKRCEIINCQNIRMDSKSGFIVSPGYPNEYLSNLNCSWIFALNETTMEYSFQSLMFNVEGPQNLCSNDYLEFDSVEDHSRKMRHCGVLESAPLQLEYPNPLIVRFVTDEDVEEDGFFINYRHEMKGKCNETLKNKYGKCSPLRCAASPCLNGGTCIENMRKNIHCKCPQYYGGQFVKLMVNHVVLVNLNLLERAANSKFWTSDVVALYLIFRQSSQVNPLS</sequence>
<feature type="domain" description="CUB" evidence="5">
    <location>
        <begin position="107"/>
        <end position="221"/>
    </location>
</feature>
<protein>
    <submittedName>
        <fullName evidence="7">Cubilin</fullName>
    </submittedName>
</protein>
<dbReference type="CDD" id="cd00041">
    <property type="entry name" value="CUB"/>
    <property type="match status" value="1"/>
</dbReference>
<evidence type="ECO:0000256" key="1">
    <source>
        <dbReference type="ARBA" id="ARBA00022737"/>
    </source>
</evidence>
<evidence type="ECO:0000256" key="3">
    <source>
        <dbReference type="PROSITE-ProRule" id="PRU00059"/>
    </source>
</evidence>
<evidence type="ECO:0000256" key="2">
    <source>
        <dbReference type="ARBA" id="ARBA00023157"/>
    </source>
</evidence>
<dbReference type="SUPFAM" id="SSF49854">
    <property type="entry name" value="Spermadhesin, CUB domain"/>
    <property type="match status" value="1"/>
</dbReference>
<proteinExistence type="predicted"/>